<feature type="chain" id="PRO_5031197247" evidence="1">
    <location>
        <begin position="29"/>
        <end position="144"/>
    </location>
</feature>
<comment type="caution">
    <text evidence="2">The sequence shown here is derived from an EMBL/GenBank/DDBJ whole genome shotgun (WGS) entry which is preliminary data.</text>
</comment>
<dbReference type="InterPro" id="IPR020349">
    <property type="entry name" value="Uncharacterised_14.7kDa"/>
</dbReference>
<gene>
    <name evidence="2" type="ORF">HCU73_07050</name>
</gene>
<sequence length="144" mass="15772">MKTYARIMAISVLVTATGLLTTLGAARADQFETLRTDERLHNGLLAITIGRHIERTCPSIERRDLAANAFLLGLATHAMGLGYSRAEVTAYVEDDTEQDRYITLARRYFAERGVMTEDDVEGACRVGRDEIAAGSPIGRLLRGG</sequence>
<name>A0A7X6GXQ8_9RHOB</name>
<evidence type="ECO:0000313" key="2">
    <source>
        <dbReference type="EMBL" id="NKX44346.1"/>
    </source>
</evidence>
<keyword evidence="3" id="KW-1185">Reference proteome</keyword>
<organism evidence="2 3">
    <name type="scientific">Roseicyclus persicicus</name>
    <dbReference type="NCBI Taxonomy" id="2650661"/>
    <lineage>
        <taxon>Bacteria</taxon>
        <taxon>Pseudomonadati</taxon>
        <taxon>Pseudomonadota</taxon>
        <taxon>Alphaproteobacteria</taxon>
        <taxon>Rhodobacterales</taxon>
        <taxon>Roseobacteraceae</taxon>
        <taxon>Roseicyclus</taxon>
    </lineage>
</organism>
<feature type="signal peptide" evidence="1">
    <location>
        <begin position="1"/>
        <end position="28"/>
    </location>
</feature>
<accession>A0A7X6GXQ8</accession>
<dbReference type="Pfam" id="PF17267">
    <property type="entry name" value="DUF5333"/>
    <property type="match status" value="1"/>
</dbReference>
<reference evidence="2 3" key="1">
    <citation type="submission" date="2020-04" db="EMBL/GenBank/DDBJ databases">
        <authorList>
            <person name="Yoon J."/>
        </authorList>
    </citation>
    <scope>NUCLEOTIDE SEQUENCE [LARGE SCALE GENOMIC DNA]</scope>
    <source>
        <strain evidence="2 3">KMU-115</strain>
    </source>
</reference>
<proteinExistence type="predicted"/>
<dbReference type="Proteomes" id="UP000526408">
    <property type="component" value="Unassembled WGS sequence"/>
</dbReference>
<evidence type="ECO:0000313" key="3">
    <source>
        <dbReference type="Proteomes" id="UP000526408"/>
    </source>
</evidence>
<protein>
    <submittedName>
        <fullName evidence="2">DUF5333 domain-containing protein</fullName>
    </submittedName>
</protein>
<dbReference type="AlphaFoldDB" id="A0A7X6GXQ8"/>
<dbReference type="EMBL" id="JAAZQQ010000002">
    <property type="protein sequence ID" value="NKX44346.1"/>
    <property type="molecule type" value="Genomic_DNA"/>
</dbReference>
<dbReference type="RefSeq" id="WP_168622724.1">
    <property type="nucleotide sequence ID" value="NZ_JAAZQQ010000002.1"/>
</dbReference>
<keyword evidence="1" id="KW-0732">Signal</keyword>
<evidence type="ECO:0000256" key="1">
    <source>
        <dbReference type="SAM" id="SignalP"/>
    </source>
</evidence>